<protein>
    <recommendedName>
        <fullName evidence="6">OTU domain-containing protein</fullName>
    </recommendedName>
</protein>
<dbReference type="Pfam" id="PF02338">
    <property type="entry name" value="OTU"/>
    <property type="match status" value="1"/>
</dbReference>
<reference evidence="4" key="1">
    <citation type="submission" date="2019-08" db="EMBL/GenBank/DDBJ databases">
        <title>The improved chromosome-level genome for the pearl oyster Pinctada fucata martensii using PacBio sequencing and Hi-C.</title>
        <authorList>
            <person name="Zheng Z."/>
        </authorList>
    </citation>
    <scope>NUCLEOTIDE SEQUENCE</scope>
    <source>
        <strain evidence="4">ZZ-2019</strain>
        <tissue evidence="4">Adductor muscle</tissue>
    </source>
</reference>
<feature type="domain" description="OTU" evidence="3">
    <location>
        <begin position="131"/>
        <end position="267"/>
    </location>
</feature>
<dbReference type="EMBL" id="VSWD01000010">
    <property type="protein sequence ID" value="KAK3089095.1"/>
    <property type="molecule type" value="Genomic_DNA"/>
</dbReference>
<accession>A0AA89BN55</accession>
<dbReference type="PROSITE" id="PS50802">
    <property type="entry name" value="OTU"/>
    <property type="match status" value="1"/>
</dbReference>
<dbReference type="CDD" id="cd22755">
    <property type="entry name" value="OTU_CeDUB-like"/>
    <property type="match status" value="1"/>
</dbReference>
<sequence length="1117" mass="128937">MTTGNNLLLRRLKEKYARYVSHTEFLKRCINDSLVTTGFKINCKPNIVMDKIISKKCEKIKLDASIKLMELTVQACEKGIAGMSERIDSLEATESEDAIHDASVYYERERHRLEKVKKGKINRLLCKDTVVGERNVKGDGNCFYRCMSVAIYGTEDLHSEVRQEICDYMSHHREKFECFTDCSIDQHIRNQRKMDGSINSWATEADIYAAAARYETNIKITMNKDKPQWHNHVLRINDDGTEETSTPSKRSIHLLLSNNHFTVLYVHQDDAVPTLKDPALACSTTQNETVDWFEMTQSSAQNSTEGAKPEAEVDPKPEVLKVVHDPESDSYEVVGETIYLAGENESKSGRIKPQKSMSGREHGKKRFKLKDKGDKNMGGDTGVKAEFDHINSNQDVVTNLSKYKLTREEISLLSKGIKFIPDKTKVNKVRLLADLNEWERRMRLREYFYGEEKNNEETDHTLDEKFRLKKKSRFTPNKGRDMWLDLYIETVKRDIVSNLKRSGKLNLTKQEQSAFQSLLDNDAIVIRPADKGSGVVVIDKLDYVSKLEREIESSASYETTHSDRTQDSLKSVRKLANNMLKEGAICKDMYQYLVPRYPKAGSLKGNPKIHKSGAPMRTIVSGINTPTEQFAEVAEHELNQYVESSPSFIRDTTDFINRLRQIEEPLPENAILFTFDVEKLYPSVPREEGLAACQQALEMRAKPLIPTHFVIEMIRTVLDNNNFNFGDRNFLQTDGVAIGSRLGKNFACSYMRTWDEKLLEFPKSPLFYKRFIDDGFGIWTGSVDDLLDFGKHANNIHQNIKIEMKWSEEKIEFLDTLVKIQNGRIITDLYQKPTDKQLYIRHDSCHPSHTKKNLPYGLGLRLKRICTREEDYKRHRNELKSQLRKRGYSGKKIEQQLQRVDQLKREDLLQKNPNKKAGDRVPLVVTFSKQLPDITNILQKHHSILENSERLQAAFKQPPLVAYRRDTNICDSLIHMKTNRLIKKETPCMCVFCQKIIRSDIPSADRKDTHKVIKEARCTDRNIIYGIKCKKCDRAIYVGETERTLKERIGEHLRDIKNSNEKPINSHFENHNAKDIEYAVLQKLGHNGRAMRLLVEDIWIRKLNTLAPCGCNVQRNR</sequence>
<evidence type="ECO:0000259" key="2">
    <source>
        <dbReference type="PROSITE" id="PS50164"/>
    </source>
</evidence>
<evidence type="ECO:0008006" key="6">
    <source>
        <dbReference type="Google" id="ProtNLM"/>
    </source>
</evidence>
<dbReference type="Pfam" id="PF26215">
    <property type="entry name" value="HTH_animal"/>
    <property type="match status" value="1"/>
</dbReference>
<feature type="domain" description="GIY-YIG" evidence="2">
    <location>
        <begin position="1020"/>
        <end position="1113"/>
    </location>
</feature>
<evidence type="ECO:0000259" key="3">
    <source>
        <dbReference type="PROSITE" id="PS50802"/>
    </source>
</evidence>
<evidence type="ECO:0000256" key="1">
    <source>
        <dbReference type="SAM" id="MobiDB-lite"/>
    </source>
</evidence>
<dbReference type="InterPro" id="IPR038765">
    <property type="entry name" value="Papain-like_cys_pep_sf"/>
</dbReference>
<evidence type="ECO:0000313" key="5">
    <source>
        <dbReference type="Proteomes" id="UP001186944"/>
    </source>
</evidence>
<dbReference type="InterPro" id="IPR058912">
    <property type="entry name" value="HTH_animal"/>
</dbReference>
<proteinExistence type="predicted"/>
<name>A0AA89BN55_PINIB</name>
<dbReference type="Proteomes" id="UP001186944">
    <property type="component" value="Unassembled WGS sequence"/>
</dbReference>
<dbReference type="InterPro" id="IPR000305">
    <property type="entry name" value="GIY-YIG_endonuc"/>
</dbReference>
<comment type="caution">
    <text evidence="4">The sequence shown here is derived from an EMBL/GenBank/DDBJ whole genome shotgun (WGS) entry which is preliminary data.</text>
</comment>
<evidence type="ECO:0000313" key="4">
    <source>
        <dbReference type="EMBL" id="KAK3089095.1"/>
    </source>
</evidence>
<keyword evidence="5" id="KW-1185">Reference proteome</keyword>
<feature type="region of interest" description="Disordered" evidence="1">
    <location>
        <begin position="345"/>
        <end position="365"/>
    </location>
</feature>
<dbReference type="Gene3D" id="3.90.70.80">
    <property type="match status" value="1"/>
</dbReference>
<organism evidence="4 5">
    <name type="scientific">Pinctada imbricata</name>
    <name type="common">Atlantic pearl-oyster</name>
    <name type="synonym">Pinctada martensii</name>
    <dbReference type="NCBI Taxonomy" id="66713"/>
    <lineage>
        <taxon>Eukaryota</taxon>
        <taxon>Metazoa</taxon>
        <taxon>Spiralia</taxon>
        <taxon>Lophotrochozoa</taxon>
        <taxon>Mollusca</taxon>
        <taxon>Bivalvia</taxon>
        <taxon>Autobranchia</taxon>
        <taxon>Pteriomorphia</taxon>
        <taxon>Pterioida</taxon>
        <taxon>Pterioidea</taxon>
        <taxon>Pteriidae</taxon>
        <taxon>Pinctada</taxon>
    </lineage>
</organism>
<dbReference type="PROSITE" id="PS50164">
    <property type="entry name" value="GIY_YIG"/>
    <property type="match status" value="1"/>
</dbReference>
<gene>
    <name evidence="4" type="ORF">FSP39_000712</name>
</gene>
<dbReference type="AlphaFoldDB" id="A0AA89BN55"/>
<dbReference type="PANTHER" id="PTHR21301">
    <property type="entry name" value="REVERSE TRANSCRIPTASE"/>
    <property type="match status" value="1"/>
</dbReference>
<dbReference type="InterPro" id="IPR003323">
    <property type="entry name" value="OTU_dom"/>
</dbReference>
<dbReference type="SUPFAM" id="SSF54001">
    <property type="entry name" value="Cysteine proteinases"/>
    <property type="match status" value="1"/>
</dbReference>
<dbReference type="PANTHER" id="PTHR21301:SF10">
    <property type="entry name" value="REVERSE TRANSCRIPTASE DOMAIN-CONTAINING PROTEIN"/>
    <property type="match status" value="1"/>
</dbReference>
<dbReference type="CDD" id="cd10442">
    <property type="entry name" value="GIY-YIG_PLEs"/>
    <property type="match status" value="1"/>
</dbReference>